<feature type="domain" description="Ribose-phosphate pyrophosphokinase N-terminal" evidence="10">
    <location>
        <begin position="7"/>
        <end position="123"/>
    </location>
</feature>
<dbReference type="InterPro" id="IPR005946">
    <property type="entry name" value="Rib-P_diPkinase"/>
</dbReference>
<reference evidence="11" key="1">
    <citation type="submission" date="2018-05" db="EMBL/GenBank/DDBJ databases">
        <authorList>
            <person name="Lanie J.A."/>
            <person name="Ng W.-L."/>
            <person name="Kazmierczak K.M."/>
            <person name="Andrzejewski T.M."/>
            <person name="Davidsen T.M."/>
            <person name="Wayne K.J."/>
            <person name="Tettelin H."/>
            <person name="Glass J.I."/>
            <person name="Rusch D."/>
            <person name="Podicherti R."/>
            <person name="Tsui H.-C.T."/>
            <person name="Winkler M.E."/>
        </authorList>
    </citation>
    <scope>NUCLEOTIDE SEQUENCE</scope>
</reference>
<evidence type="ECO:0000256" key="2">
    <source>
        <dbReference type="ARBA" id="ARBA00022679"/>
    </source>
</evidence>
<dbReference type="SUPFAM" id="SSF53271">
    <property type="entry name" value="PRTase-like"/>
    <property type="match status" value="1"/>
</dbReference>
<dbReference type="InterPro" id="IPR000836">
    <property type="entry name" value="PRTase_dom"/>
</dbReference>
<dbReference type="Pfam" id="PF14572">
    <property type="entry name" value="Pribosyl_synth"/>
    <property type="match status" value="1"/>
</dbReference>
<evidence type="ECO:0000259" key="10">
    <source>
        <dbReference type="Pfam" id="PF13793"/>
    </source>
</evidence>
<comment type="catalytic activity">
    <reaction evidence="9">
        <text>D-ribose 5-phosphate + ATP = 5-phospho-alpha-D-ribose 1-diphosphate + AMP + H(+)</text>
        <dbReference type="Rhea" id="RHEA:15609"/>
        <dbReference type="ChEBI" id="CHEBI:15378"/>
        <dbReference type="ChEBI" id="CHEBI:30616"/>
        <dbReference type="ChEBI" id="CHEBI:58017"/>
        <dbReference type="ChEBI" id="CHEBI:78346"/>
        <dbReference type="ChEBI" id="CHEBI:456215"/>
        <dbReference type="EC" id="2.7.6.1"/>
    </reaction>
</comment>
<dbReference type="GO" id="GO:0005524">
    <property type="term" value="F:ATP binding"/>
    <property type="evidence" value="ECO:0007669"/>
    <property type="project" value="UniProtKB-KW"/>
</dbReference>
<dbReference type="NCBIfam" id="NF002320">
    <property type="entry name" value="PRK01259.1"/>
    <property type="match status" value="1"/>
</dbReference>
<keyword evidence="5" id="KW-0547">Nucleotide-binding</keyword>
<keyword evidence="7" id="KW-0067">ATP-binding</keyword>
<dbReference type="AlphaFoldDB" id="A0A381MYI7"/>
<dbReference type="EC" id="2.7.6.1" evidence="1"/>
<dbReference type="GO" id="GO:0002189">
    <property type="term" value="C:ribose phosphate diphosphokinase complex"/>
    <property type="evidence" value="ECO:0007669"/>
    <property type="project" value="TreeGrafter"/>
</dbReference>
<keyword evidence="6" id="KW-0418">Kinase</keyword>
<name>A0A381MYI7_9ZZZZ</name>
<dbReference type="EMBL" id="UINC01000012">
    <property type="protein sequence ID" value="SUZ47381.1"/>
    <property type="molecule type" value="Genomic_DNA"/>
</dbReference>
<keyword evidence="4" id="KW-0545">Nucleotide biosynthesis</keyword>
<evidence type="ECO:0000256" key="7">
    <source>
        <dbReference type="ARBA" id="ARBA00022840"/>
    </source>
</evidence>
<evidence type="ECO:0000256" key="6">
    <source>
        <dbReference type="ARBA" id="ARBA00022777"/>
    </source>
</evidence>
<evidence type="ECO:0000256" key="8">
    <source>
        <dbReference type="ARBA" id="ARBA00022842"/>
    </source>
</evidence>
<accession>A0A381MYI7</accession>
<dbReference type="SMART" id="SM01400">
    <property type="entry name" value="Pribosyltran_N"/>
    <property type="match status" value="1"/>
</dbReference>
<dbReference type="NCBIfam" id="TIGR01251">
    <property type="entry name" value="ribP_PPkin"/>
    <property type="match status" value="1"/>
</dbReference>
<dbReference type="HAMAP" id="MF_00583_B">
    <property type="entry name" value="RibP_PPkinase_B"/>
    <property type="match status" value="1"/>
</dbReference>
<keyword evidence="3" id="KW-0479">Metal-binding</keyword>
<dbReference type="GO" id="GO:0006164">
    <property type="term" value="P:purine nucleotide biosynthetic process"/>
    <property type="evidence" value="ECO:0007669"/>
    <property type="project" value="TreeGrafter"/>
</dbReference>
<evidence type="ECO:0000256" key="1">
    <source>
        <dbReference type="ARBA" id="ARBA00013247"/>
    </source>
</evidence>
<dbReference type="Pfam" id="PF13793">
    <property type="entry name" value="Pribosyltran_N"/>
    <property type="match status" value="1"/>
</dbReference>
<dbReference type="InterPro" id="IPR037515">
    <property type="entry name" value="Rib-P_diPkinase_bac"/>
</dbReference>
<gene>
    <name evidence="11" type="ORF">METZ01_LOCUS235</name>
</gene>
<keyword evidence="2" id="KW-0808">Transferase</keyword>
<evidence type="ECO:0000256" key="3">
    <source>
        <dbReference type="ARBA" id="ARBA00022723"/>
    </source>
</evidence>
<evidence type="ECO:0000256" key="9">
    <source>
        <dbReference type="ARBA" id="ARBA00049535"/>
    </source>
</evidence>
<dbReference type="PANTHER" id="PTHR10210:SF41">
    <property type="entry name" value="RIBOSE-PHOSPHATE PYROPHOSPHOKINASE 1, CHLOROPLASTIC"/>
    <property type="match status" value="1"/>
</dbReference>
<dbReference type="CDD" id="cd06223">
    <property type="entry name" value="PRTases_typeI"/>
    <property type="match status" value="1"/>
</dbReference>
<sequence>MNKDKLILFSGPASNNLGNLIARYLNQPLGWIQVNQFSDGETSIEIAENIRGKHIFLIQSTYQPGNEHLMQLLLMADACKRASAESISAVVPYFGYSRQDRRPRNTRGPVSAKLVANLIETAGIQRLITVDLHADQIEGFFSIPVDNIYSSQILLSDIWKQRYQDPVIVSPDVGGVLRARAIARRLDSAGLAIIDKRREAANKSEVMNIIGDVDGKTTILFDDMVDTAGTLCNAASALKEQGATKTVAYAAHPVLSGPAIERIAESNLDEIVVTDTIPLSDDAKAIGKIRQLSIAEILGETIQRMLDDQSVSSLYAD</sequence>
<proteinExistence type="inferred from homology"/>
<dbReference type="GO" id="GO:0005737">
    <property type="term" value="C:cytoplasm"/>
    <property type="evidence" value="ECO:0007669"/>
    <property type="project" value="TreeGrafter"/>
</dbReference>
<keyword evidence="8" id="KW-0460">Magnesium</keyword>
<dbReference type="InterPro" id="IPR029099">
    <property type="entry name" value="Pribosyltran_N"/>
</dbReference>
<dbReference type="PANTHER" id="PTHR10210">
    <property type="entry name" value="RIBOSE-PHOSPHATE DIPHOSPHOKINASE FAMILY MEMBER"/>
    <property type="match status" value="1"/>
</dbReference>
<organism evidence="11">
    <name type="scientific">marine metagenome</name>
    <dbReference type="NCBI Taxonomy" id="408172"/>
    <lineage>
        <taxon>unclassified sequences</taxon>
        <taxon>metagenomes</taxon>
        <taxon>ecological metagenomes</taxon>
    </lineage>
</organism>
<dbReference type="FunFam" id="3.40.50.2020:FF:000002">
    <property type="entry name" value="Ribose-phosphate pyrophosphokinase"/>
    <property type="match status" value="1"/>
</dbReference>
<evidence type="ECO:0000256" key="4">
    <source>
        <dbReference type="ARBA" id="ARBA00022727"/>
    </source>
</evidence>
<evidence type="ECO:0000313" key="11">
    <source>
        <dbReference type="EMBL" id="SUZ47381.1"/>
    </source>
</evidence>
<dbReference type="GO" id="GO:0006015">
    <property type="term" value="P:5-phosphoribose 1-diphosphate biosynthetic process"/>
    <property type="evidence" value="ECO:0007669"/>
    <property type="project" value="TreeGrafter"/>
</dbReference>
<dbReference type="Gene3D" id="3.40.50.2020">
    <property type="match status" value="2"/>
</dbReference>
<dbReference type="GO" id="GO:0016301">
    <property type="term" value="F:kinase activity"/>
    <property type="evidence" value="ECO:0007669"/>
    <property type="project" value="UniProtKB-KW"/>
</dbReference>
<dbReference type="GO" id="GO:0004749">
    <property type="term" value="F:ribose phosphate diphosphokinase activity"/>
    <property type="evidence" value="ECO:0007669"/>
    <property type="project" value="UniProtKB-EC"/>
</dbReference>
<dbReference type="GO" id="GO:0000287">
    <property type="term" value="F:magnesium ion binding"/>
    <property type="evidence" value="ECO:0007669"/>
    <property type="project" value="InterPro"/>
</dbReference>
<evidence type="ECO:0000256" key="5">
    <source>
        <dbReference type="ARBA" id="ARBA00022741"/>
    </source>
</evidence>
<protein>
    <recommendedName>
        <fullName evidence="1">ribose-phosphate diphosphokinase</fullName>
        <ecNumber evidence="1">2.7.6.1</ecNumber>
    </recommendedName>
</protein>
<dbReference type="InterPro" id="IPR029057">
    <property type="entry name" value="PRTase-like"/>
</dbReference>